<accession>A0A7J8EIY5</accession>
<keyword evidence="3" id="KW-1185">Reference proteome</keyword>
<dbReference type="PANTHER" id="PTHR22227">
    <property type="entry name" value="FAMILY WITH SEQUENCE SIMILARITY 122B ISOFORM X1"/>
    <property type="match status" value="1"/>
</dbReference>
<name>A0A7J8EIY5_ROUAE</name>
<dbReference type="GO" id="GO:0005634">
    <property type="term" value="C:nucleus"/>
    <property type="evidence" value="ECO:0007669"/>
    <property type="project" value="TreeGrafter"/>
</dbReference>
<dbReference type="PANTHER" id="PTHR22227:SF3">
    <property type="entry name" value="PABIR FAMILY MEMBER 1"/>
    <property type="match status" value="1"/>
</dbReference>
<comment type="caution">
    <text evidence="2">The sequence shown here is derived from an EMBL/GenBank/DDBJ whole genome shotgun (WGS) entry which is preliminary data.</text>
</comment>
<organism evidence="2 3">
    <name type="scientific">Rousettus aegyptiacus</name>
    <name type="common">Egyptian fruit bat</name>
    <name type="synonym">Pteropus aegyptiacus</name>
    <dbReference type="NCBI Taxonomy" id="9407"/>
    <lineage>
        <taxon>Eukaryota</taxon>
        <taxon>Metazoa</taxon>
        <taxon>Chordata</taxon>
        <taxon>Craniata</taxon>
        <taxon>Vertebrata</taxon>
        <taxon>Euteleostomi</taxon>
        <taxon>Mammalia</taxon>
        <taxon>Eutheria</taxon>
        <taxon>Laurasiatheria</taxon>
        <taxon>Chiroptera</taxon>
        <taxon>Yinpterochiroptera</taxon>
        <taxon>Pteropodoidea</taxon>
        <taxon>Pteropodidae</taxon>
        <taxon>Rousettinae</taxon>
        <taxon>Rousettus</taxon>
    </lineage>
</organism>
<dbReference type="EMBL" id="JACASE010000009">
    <property type="protein sequence ID" value="KAF6435363.1"/>
    <property type="molecule type" value="Genomic_DNA"/>
</dbReference>
<evidence type="ECO:0000256" key="1">
    <source>
        <dbReference type="ARBA" id="ARBA00006725"/>
    </source>
</evidence>
<comment type="similarity">
    <text evidence="1">Belongs to the FAM122 family.</text>
</comment>
<evidence type="ECO:0000313" key="3">
    <source>
        <dbReference type="Proteomes" id="UP000593571"/>
    </source>
</evidence>
<evidence type="ECO:0000313" key="2">
    <source>
        <dbReference type="EMBL" id="KAF6435363.1"/>
    </source>
</evidence>
<dbReference type="GO" id="GO:0044818">
    <property type="term" value="P:mitotic G2/M transition checkpoint"/>
    <property type="evidence" value="ECO:0007669"/>
    <property type="project" value="TreeGrafter"/>
</dbReference>
<protein>
    <submittedName>
        <fullName evidence="2">Family with sequence similarity 122C</fullName>
    </submittedName>
</protein>
<dbReference type="InterPro" id="IPR026716">
    <property type="entry name" value="PBIR1/2/3"/>
</dbReference>
<reference evidence="2 3" key="1">
    <citation type="journal article" date="2020" name="Nature">
        <title>Six reference-quality genomes reveal evolution of bat adaptations.</title>
        <authorList>
            <person name="Jebb D."/>
            <person name="Huang Z."/>
            <person name="Pippel M."/>
            <person name="Hughes G.M."/>
            <person name="Lavrichenko K."/>
            <person name="Devanna P."/>
            <person name="Winkler S."/>
            <person name="Jermiin L.S."/>
            <person name="Skirmuntt E.C."/>
            <person name="Katzourakis A."/>
            <person name="Burkitt-Gray L."/>
            <person name="Ray D.A."/>
            <person name="Sullivan K.A.M."/>
            <person name="Roscito J.G."/>
            <person name="Kirilenko B.M."/>
            <person name="Davalos L.M."/>
            <person name="Corthals A.P."/>
            <person name="Power M.L."/>
            <person name="Jones G."/>
            <person name="Ransome R.D."/>
            <person name="Dechmann D.K.N."/>
            <person name="Locatelli A.G."/>
            <person name="Puechmaille S.J."/>
            <person name="Fedrigo O."/>
            <person name="Jarvis E.D."/>
            <person name="Hiller M."/>
            <person name="Vernes S.C."/>
            <person name="Myers E.W."/>
            <person name="Teeling E.C."/>
        </authorList>
    </citation>
    <scope>NUCLEOTIDE SEQUENCE [LARGE SCALE GENOMIC DNA]</scope>
    <source>
        <strain evidence="2">MRouAeg1</strain>
        <tissue evidence="2">Muscle</tissue>
    </source>
</reference>
<dbReference type="GO" id="GO:0004865">
    <property type="term" value="F:protein serine/threonine phosphatase inhibitor activity"/>
    <property type="evidence" value="ECO:0007669"/>
    <property type="project" value="InterPro"/>
</dbReference>
<dbReference type="AlphaFoldDB" id="A0A7J8EIY5"/>
<dbReference type="GO" id="GO:0005737">
    <property type="term" value="C:cytoplasm"/>
    <property type="evidence" value="ECO:0007669"/>
    <property type="project" value="TreeGrafter"/>
</dbReference>
<sequence length="286" mass="31343">MAQEKMELDLELQPSSTTADGNILRRFNSAPLLSGLGDDNSQVFQADTLGARGNSTTFRTRNCPILPSSPIHTSIRRLHQIKQEEGMDLMDRETMHEWEVQTTIQISHSWEEHLNLSDNLEKPSSPKSIDLIPVSSAASPLRRNGKQYFSPSLKTCVNCTTLLPSPIANSTQQFTIGNQSSTNIMRPSILGSLKRKGEMAFEDQPKRFFQGQTNVFSSDTTELPDKKVGGIFFSSSIVCLDALDGNNSSTGSPYNSLAKISTVTNSPVSPTDSGSLFIIVDEPSTK</sequence>
<dbReference type="Proteomes" id="UP000593571">
    <property type="component" value="Unassembled WGS sequence"/>
</dbReference>
<proteinExistence type="inferred from homology"/>
<gene>
    <name evidence="2" type="ORF">HJG63_004778</name>
</gene>